<evidence type="ECO:0000313" key="12">
    <source>
        <dbReference type="EMBL" id="KAJ7039662.1"/>
    </source>
</evidence>
<dbReference type="AlphaFoldDB" id="A0AAD6T5K2"/>
<dbReference type="Gene3D" id="3.30.1300.10">
    <property type="entry name" value="Pantoate-beta-alanine ligase, C-terminal domain"/>
    <property type="match status" value="1"/>
</dbReference>
<evidence type="ECO:0000256" key="7">
    <source>
        <dbReference type="ARBA" id="ARBA00022741"/>
    </source>
</evidence>
<dbReference type="Pfam" id="PF02569">
    <property type="entry name" value="Pantoate_ligase"/>
    <property type="match status" value="2"/>
</dbReference>
<comment type="similarity">
    <text evidence="2">Belongs to the pantothenate synthetase family.</text>
</comment>
<organism evidence="12 13">
    <name type="scientific">Mycena alexandri</name>
    <dbReference type="NCBI Taxonomy" id="1745969"/>
    <lineage>
        <taxon>Eukaryota</taxon>
        <taxon>Fungi</taxon>
        <taxon>Dikarya</taxon>
        <taxon>Basidiomycota</taxon>
        <taxon>Agaricomycotina</taxon>
        <taxon>Agaricomycetes</taxon>
        <taxon>Agaricomycetidae</taxon>
        <taxon>Agaricales</taxon>
        <taxon>Marasmiineae</taxon>
        <taxon>Mycenaceae</taxon>
        <taxon>Mycena</taxon>
    </lineage>
</organism>
<proteinExistence type="inferred from homology"/>
<keyword evidence="8" id="KW-0067">ATP-binding</keyword>
<dbReference type="EMBL" id="JARJCM010000026">
    <property type="protein sequence ID" value="KAJ7039662.1"/>
    <property type="molecule type" value="Genomic_DNA"/>
</dbReference>
<dbReference type="GO" id="GO:0005524">
    <property type="term" value="F:ATP binding"/>
    <property type="evidence" value="ECO:0007669"/>
    <property type="project" value="UniProtKB-KW"/>
</dbReference>
<gene>
    <name evidence="12" type="ORF">C8F04DRAFT_1086150</name>
</gene>
<name>A0AAD6T5K2_9AGAR</name>
<evidence type="ECO:0000256" key="9">
    <source>
        <dbReference type="ARBA" id="ARBA00029902"/>
    </source>
</evidence>
<evidence type="ECO:0000256" key="6">
    <source>
        <dbReference type="ARBA" id="ARBA00022655"/>
    </source>
</evidence>
<evidence type="ECO:0000256" key="10">
    <source>
        <dbReference type="ARBA" id="ARBA00032806"/>
    </source>
</evidence>
<comment type="caution">
    <text evidence="12">The sequence shown here is derived from an EMBL/GenBank/DDBJ whole genome shotgun (WGS) entry which is preliminary data.</text>
</comment>
<dbReference type="InterPro" id="IPR003721">
    <property type="entry name" value="Pantoate_ligase"/>
</dbReference>
<evidence type="ECO:0000256" key="5">
    <source>
        <dbReference type="ARBA" id="ARBA00022598"/>
    </source>
</evidence>
<dbReference type="Gene3D" id="3.40.50.620">
    <property type="entry name" value="HUPs"/>
    <property type="match status" value="1"/>
</dbReference>
<dbReference type="Proteomes" id="UP001218188">
    <property type="component" value="Unassembled WGS sequence"/>
</dbReference>
<evidence type="ECO:0000256" key="4">
    <source>
        <dbReference type="ARBA" id="ARBA00015647"/>
    </source>
</evidence>
<dbReference type="PANTHER" id="PTHR21299:SF1">
    <property type="entry name" value="PANTOATE--BETA-ALANINE LIGASE"/>
    <property type="match status" value="1"/>
</dbReference>
<keyword evidence="13" id="KW-1185">Reference proteome</keyword>
<keyword evidence="6" id="KW-0566">Pantothenate biosynthesis</keyword>
<keyword evidence="5" id="KW-0436">Ligase</keyword>
<evidence type="ECO:0000313" key="13">
    <source>
        <dbReference type="Proteomes" id="UP001218188"/>
    </source>
</evidence>
<protein>
    <recommendedName>
        <fullName evidence="4">Pantoate--beta-alanine ligase</fullName>
        <ecNumber evidence="3">6.3.2.1</ecNumber>
    </recommendedName>
    <alternativeName>
        <fullName evidence="10">Pantoate-activating enzyme</fullName>
    </alternativeName>
    <alternativeName>
        <fullName evidence="9">Pantothenate synthetase</fullName>
    </alternativeName>
</protein>
<reference evidence="12" key="1">
    <citation type="submission" date="2023-03" db="EMBL/GenBank/DDBJ databases">
        <title>Massive genome expansion in bonnet fungi (Mycena s.s.) driven by repeated elements and novel gene families across ecological guilds.</title>
        <authorList>
            <consortium name="Lawrence Berkeley National Laboratory"/>
            <person name="Harder C.B."/>
            <person name="Miyauchi S."/>
            <person name="Viragh M."/>
            <person name="Kuo A."/>
            <person name="Thoen E."/>
            <person name="Andreopoulos B."/>
            <person name="Lu D."/>
            <person name="Skrede I."/>
            <person name="Drula E."/>
            <person name="Henrissat B."/>
            <person name="Morin E."/>
            <person name="Kohler A."/>
            <person name="Barry K."/>
            <person name="LaButti K."/>
            <person name="Morin E."/>
            <person name="Salamov A."/>
            <person name="Lipzen A."/>
            <person name="Mereny Z."/>
            <person name="Hegedus B."/>
            <person name="Baldrian P."/>
            <person name="Stursova M."/>
            <person name="Weitz H."/>
            <person name="Taylor A."/>
            <person name="Grigoriev I.V."/>
            <person name="Nagy L.G."/>
            <person name="Martin F."/>
            <person name="Kauserud H."/>
        </authorList>
    </citation>
    <scope>NUCLEOTIDE SEQUENCE</scope>
    <source>
        <strain evidence="12">CBHHK200</strain>
    </source>
</reference>
<dbReference type="EC" id="6.3.2.1" evidence="3"/>
<accession>A0AAD6T5K2</accession>
<evidence type="ECO:0000256" key="8">
    <source>
        <dbReference type="ARBA" id="ARBA00022840"/>
    </source>
</evidence>
<evidence type="ECO:0000256" key="11">
    <source>
        <dbReference type="ARBA" id="ARBA00048258"/>
    </source>
</evidence>
<evidence type="ECO:0000256" key="2">
    <source>
        <dbReference type="ARBA" id="ARBA00009256"/>
    </source>
</evidence>
<comment type="pathway">
    <text evidence="1">Cofactor biosynthesis; (R)-pantothenate biosynthesis; (R)-pantothenate from (R)-pantoate and beta-alanine: step 1/1.</text>
</comment>
<sequence length="196" mass="21460">STSALPLITVAEFRQWREAARRESKSIGFVPTIGALHDGHMSLVRKILAENVNPAQFMPHEDLATYPRTLPRDLEILTAESSVSAAKRLRCFCLRLLCKRISSNASSSSASAVICFLPSRPCAPPYRCYHPVDNLALSSRNAYLSAEGRRIAGTLYIALKAAERAWNDGRSKDICVKRAMDVVHGVGTGAVGLHRV</sequence>
<feature type="non-terminal residue" evidence="12">
    <location>
        <position position="196"/>
    </location>
</feature>
<evidence type="ECO:0000256" key="1">
    <source>
        <dbReference type="ARBA" id="ARBA00004990"/>
    </source>
</evidence>
<dbReference type="SUPFAM" id="SSF52374">
    <property type="entry name" value="Nucleotidylyl transferase"/>
    <property type="match status" value="2"/>
</dbReference>
<dbReference type="InterPro" id="IPR014729">
    <property type="entry name" value="Rossmann-like_a/b/a_fold"/>
</dbReference>
<dbReference type="PANTHER" id="PTHR21299">
    <property type="entry name" value="CYTIDYLATE KINASE/PANTOATE-BETA-ALANINE LIGASE"/>
    <property type="match status" value="1"/>
</dbReference>
<dbReference type="GO" id="GO:0004592">
    <property type="term" value="F:pantoate-beta-alanine ligase activity"/>
    <property type="evidence" value="ECO:0007669"/>
    <property type="project" value="UniProtKB-EC"/>
</dbReference>
<evidence type="ECO:0000256" key="3">
    <source>
        <dbReference type="ARBA" id="ARBA00012219"/>
    </source>
</evidence>
<dbReference type="GO" id="GO:0015940">
    <property type="term" value="P:pantothenate biosynthetic process"/>
    <property type="evidence" value="ECO:0007669"/>
    <property type="project" value="UniProtKB-KW"/>
</dbReference>
<comment type="catalytic activity">
    <reaction evidence="11">
        <text>(R)-pantoate + beta-alanine + ATP = (R)-pantothenate + AMP + diphosphate + H(+)</text>
        <dbReference type="Rhea" id="RHEA:10912"/>
        <dbReference type="ChEBI" id="CHEBI:15378"/>
        <dbReference type="ChEBI" id="CHEBI:15980"/>
        <dbReference type="ChEBI" id="CHEBI:29032"/>
        <dbReference type="ChEBI" id="CHEBI:30616"/>
        <dbReference type="ChEBI" id="CHEBI:33019"/>
        <dbReference type="ChEBI" id="CHEBI:57966"/>
        <dbReference type="ChEBI" id="CHEBI:456215"/>
        <dbReference type="EC" id="6.3.2.1"/>
    </reaction>
</comment>
<keyword evidence="7" id="KW-0547">Nucleotide-binding</keyword>
<dbReference type="InterPro" id="IPR042176">
    <property type="entry name" value="Pantoate_ligase_C"/>
</dbReference>